<proteinExistence type="predicted"/>
<name>A0ABQ7EGC9_BRACR</name>
<feature type="compositionally biased region" description="Basic and acidic residues" evidence="1">
    <location>
        <begin position="244"/>
        <end position="254"/>
    </location>
</feature>
<feature type="region of interest" description="Disordered" evidence="1">
    <location>
        <begin position="240"/>
        <end position="265"/>
    </location>
</feature>
<protein>
    <submittedName>
        <fullName evidence="2">Uncharacterized protein</fullName>
    </submittedName>
</protein>
<evidence type="ECO:0000256" key="1">
    <source>
        <dbReference type="SAM" id="MobiDB-lite"/>
    </source>
</evidence>
<evidence type="ECO:0000313" key="2">
    <source>
        <dbReference type="EMBL" id="KAF3595685.1"/>
    </source>
</evidence>
<keyword evidence="3" id="KW-1185">Reference proteome</keyword>
<organism evidence="2 3">
    <name type="scientific">Brassica cretica</name>
    <name type="common">Mustard</name>
    <dbReference type="NCBI Taxonomy" id="69181"/>
    <lineage>
        <taxon>Eukaryota</taxon>
        <taxon>Viridiplantae</taxon>
        <taxon>Streptophyta</taxon>
        <taxon>Embryophyta</taxon>
        <taxon>Tracheophyta</taxon>
        <taxon>Spermatophyta</taxon>
        <taxon>Magnoliopsida</taxon>
        <taxon>eudicotyledons</taxon>
        <taxon>Gunneridae</taxon>
        <taxon>Pentapetalae</taxon>
        <taxon>rosids</taxon>
        <taxon>malvids</taxon>
        <taxon>Brassicales</taxon>
        <taxon>Brassicaceae</taxon>
        <taxon>Brassiceae</taxon>
        <taxon>Brassica</taxon>
    </lineage>
</organism>
<feature type="compositionally biased region" description="Basic and acidic residues" evidence="1">
    <location>
        <begin position="281"/>
        <end position="292"/>
    </location>
</feature>
<sequence>MLKKKTVIDRGMRIKYALLSLLSAVILPTSHNPHILHAAAERIKDLDQIQLPSKGFVMSIQLVLIEVVPSLMGVVRDGASSGSEAESEADEESGVVEREGKISINMGHIRSIDYACKVNVVSIISDGADLSNFESYLGSDDKEDVLVDNLVKAAREGFSFSNSNFKGGATKADVSRMREEAIKENNNRKTANLSNMGDQIKDLALSLCNSQNLFQKKMEDLMRISQKEILDTMTKYCTRSHARPPVDRPSDKTGESNVPGRDSNPFVVSDIIQEAMRFANKESAHTRQETRENVVGGQREQPCDEDIFSEPLRSEEHEAMDHGGGDELNSNHGDREEDPLVAYMFNREADDIGHVGACQDTVTNPNVDGEDAVEQVIAHPFNSSETIIEDPTNVVNANQEMVATGLSFPDPSFSIGLTQMDKSNAQAVDHGAHPKNRENPLPESNVDKEAPILNRKSKRAKIVPRNLVGDYQCDKRFLTRAWESFVNAICSTPSIDYAAKFALLLEVLGGSPL</sequence>
<reference evidence="2 3" key="1">
    <citation type="journal article" date="2020" name="BMC Genomics">
        <title>Intraspecific diversification of the crop wild relative Brassica cretica Lam. using demographic model selection.</title>
        <authorList>
            <person name="Kioukis A."/>
            <person name="Michalopoulou V.A."/>
            <person name="Briers L."/>
            <person name="Pirintsos S."/>
            <person name="Studholme D.J."/>
            <person name="Pavlidis P."/>
            <person name="Sarris P.F."/>
        </authorList>
    </citation>
    <scope>NUCLEOTIDE SEQUENCE [LARGE SCALE GENOMIC DNA]</scope>
    <source>
        <strain evidence="3">cv. PFS-1207/04</strain>
    </source>
</reference>
<dbReference type="EMBL" id="QGKV02000299">
    <property type="protein sequence ID" value="KAF3595685.1"/>
    <property type="molecule type" value="Genomic_DNA"/>
</dbReference>
<dbReference type="Proteomes" id="UP000266723">
    <property type="component" value="Unassembled WGS sequence"/>
</dbReference>
<accession>A0ABQ7EGC9</accession>
<evidence type="ECO:0000313" key="3">
    <source>
        <dbReference type="Proteomes" id="UP000266723"/>
    </source>
</evidence>
<comment type="caution">
    <text evidence="2">The sequence shown here is derived from an EMBL/GenBank/DDBJ whole genome shotgun (WGS) entry which is preliminary data.</text>
</comment>
<feature type="compositionally biased region" description="Basic and acidic residues" evidence="1">
    <location>
        <begin position="430"/>
        <end position="446"/>
    </location>
</feature>
<feature type="region of interest" description="Disordered" evidence="1">
    <location>
        <begin position="425"/>
        <end position="446"/>
    </location>
</feature>
<feature type="region of interest" description="Disordered" evidence="1">
    <location>
        <begin position="281"/>
        <end position="301"/>
    </location>
</feature>
<gene>
    <name evidence="2" type="ORF">DY000_02022813</name>
</gene>